<dbReference type="AlphaFoldDB" id="A0A5C5ZNB2"/>
<name>A0A5C5ZNB2_9BACT</name>
<sequence>MKLIVGLGNPGAKYQGTRHNVGFEALQLLAERSGAEKPKTKFDSLVAEANLAVEGQPNSRVLLVWPQTYMNRSGSAVRQAATFYKTPIEDLLIVCDDFHLDVGRLRIRSKGSAGGQNGLKDVANQLGSENYARLRIGVGPAPDGRETVDFVLSKPRAAQKELLEVALHDAAAAAACWATSGVAEAMNKFNGVGKD</sequence>
<comment type="function">
    <text evidence="6">Hydrolyzes ribosome-free peptidyl-tRNAs (with 1 or more amino acids incorporated), which drop off the ribosome during protein synthesis, or as a result of ribosome stalling.</text>
</comment>
<comment type="caution">
    <text evidence="7">The sequence shown here is derived from an EMBL/GenBank/DDBJ whole genome shotgun (WGS) entry which is preliminary data.</text>
</comment>
<comment type="subunit">
    <text evidence="6">Monomer.</text>
</comment>
<reference evidence="7 8" key="1">
    <citation type="submission" date="2019-02" db="EMBL/GenBank/DDBJ databases">
        <title>Deep-cultivation of Planctomycetes and their phenomic and genomic characterization uncovers novel biology.</title>
        <authorList>
            <person name="Wiegand S."/>
            <person name="Jogler M."/>
            <person name="Boedeker C."/>
            <person name="Pinto D."/>
            <person name="Vollmers J."/>
            <person name="Rivas-Marin E."/>
            <person name="Kohn T."/>
            <person name="Peeters S.H."/>
            <person name="Heuer A."/>
            <person name="Rast P."/>
            <person name="Oberbeckmann S."/>
            <person name="Bunk B."/>
            <person name="Jeske O."/>
            <person name="Meyerdierks A."/>
            <person name="Storesund J.E."/>
            <person name="Kallscheuer N."/>
            <person name="Luecker S."/>
            <person name="Lage O.M."/>
            <person name="Pohl T."/>
            <person name="Merkel B.J."/>
            <person name="Hornburger P."/>
            <person name="Mueller R.-W."/>
            <person name="Bruemmer F."/>
            <person name="Labrenz M."/>
            <person name="Spormann A.M."/>
            <person name="Op Den Camp H."/>
            <person name="Overmann J."/>
            <person name="Amann R."/>
            <person name="Jetten M.S.M."/>
            <person name="Mascher T."/>
            <person name="Medema M.H."/>
            <person name="Devos D.P."/>
            <person name="Kaster A.-K."/>
            <person name="Ovreas L."/>
            <person name="Rohde M."/>
            <person name="Galperin M.Y."/>
            <person name="Jogler C."/>
        </authorList>
    </citation>
    <scope>NUCLEOTIDE SEQUENCE [LARGE SCALE GENOMIC DNA]</scope>
    <source>
        <strain evidence="7 8">Mal64</strain>
    </source>
</reference>
<evidence type="ECO:0000256" key="3">
    <source>
        <dbReference type="ARBA" id="ARBA00022801"/>
    </source>
</evidence>
<evidence type="ECO:0000256" key="6">
    <source>
        <dbReference type="HAMAP-Rule" id="MF_00083"/>
    </source>
</evidence>
<dbReference type="InterPro" id="IPR036416">
    <property type="entry name" value="Pept_tRNA_hydro_sf"/>
</dbReference>
<feature type="active site" description="Proton acceptor" evidence="6">
    <location>
        <position position="19"/>
    </location>
</feature>
<dbReference type="Pfam" id="PF01195">
    <property type="entry name" value="Pept_tRNA_hydro"/>
    <property type="match status" value="1"/>
</dbReference>
<dbReference type="PANTHER" id="PTHR17224">
    <property type="entry name" value="PEPTIDYL-TRNA HYDROLASE"/>
    <property type="match status" value="1"/>
</dbReference>
<accession>A0A5C5ZNB2</accession>
<dbReference type="HAMAP" id="MF_00083">
    <property type="entry name" value="Pept_tRNA_hydro_bact"/>
    <property type="match status" value="1"/>
</dbReference>
<proteinExistence type="inferred from homology"/>
<keyword evidence="2 6" id="KW-0820">tRNA-binding</keyword>
<evidence type="ECO:0000313" key="7">
    <source>
        <dbReference type="EMBL" id="TWT88407.1"/>
    </source>
</evidence>
<comment type="function">
    <text evidence="6">Catalyzes the release of premature peptidyl moieties from peptidyl-tRNA molecules trapped in stalled 50S ribosomal subunits, and thus maintains levels of free tRNAs and 50S ribosomes.</text>
</comment>
<keyword evidence="4 6" id="KW-0694">RNA-binding</keyword>
<gene>
    <name evidence="6 7" type="primary">pth</name>
    <name evidence="7" type="ORF">Mal64_18880</name>
</gene>
<dbReference type="GO" id="GO:0006515">
    <property type="term" value="P:protein quality control for misfolded or incompletely synthesized proteins"/>
    <property type="evidence" value="ECO:0007669"/>
    <property type="project" value="UniProtKB-UniRule"/>
</dbReference>
<feature type="binding site" evidence="6">
    <location>
        <position position="117"/>
    </location>
    <ligand>
        <name>tRNA</name>
        <dbReference type="ChEBI" id="CHEBI:17843"/>
    </ligand>
</feature>
<dbReference type="Gene3D" id="3.40.50.1470">
    <property type="entry name" value="Peptidyl-tRNA hydrolase"/>
    <property type="match status" value="1"/>
</dbReference>
<dbReference type="RefSeq" id="WP_197525613.1">
    <property type="nucleotide sequence ID" value="NZ_SJPQ01000002.1"/>
</dbReference>
<keyword evidence="6" id="KW-0963">Cytoplasm</keyword>
<evidence type="ECO:0000256" key="1">
    <source>
        <dbReference type="ARBA" id="ARBA00013260"/>
    </source>
</evidence>
<dbReference type="GO" id="GO:0004045">
    <property type="term" value="F:peptidyl-tRNA hydrolase activity"/>
    <property type="evidence" value="ECO:0007669"/>
    <property type="project" value="UniProtKB-UniRule"/>
</dbReference>
<dbReference type="EC" id="3.1.1.29" evidence="1 6"/>
<evidence type="ECO:0000256" key="5">
    <source>
        <dbReference type="ARBA" id="ARBA00050038"/>
    </source>
</evidence>
<feature type="binding site" evidence="6">
    <location>
        <position position="14"/>
    </location>
    <ligand>
        <name>tRNA</name>
        <dbReference type="ChEBI" id="CHEBI:17843"/>
    </ligand>
</feature>
<dbReference type="GO" id="GO:0072344">
    <property type="term" value="P:rescue of stalled ribosome"/>
    <property type="evidence" value="ECO:0007669"/>
    <property type="project" value="UniProtKB-UniRule"/>
</dbReference>
<evidence type="ECO:0000313" key="8">
    <source>
        <dbReference type="Proteomes" id="UP000315440"/>
    </source>
</evidence>
<dbReference type="FunFam" id="3.40.50.1470:FF:000001">
    <property type="entry name" value="Peptidyl-tRNA hydrolase"/>
    <property type="match status" value="1"/>
</dbReference>
<comment type="catalytic activity">
    <reaction evidence="6">
        <text>an N-acyl-L-alpha-aminoacyl-tRNA + H2O = an N-acyl-L-amino acid + a tRNA + H(+)</text>
        <dbReference type="Rhea" id="RHEA:54448"/>
        <dbReference type="Rhea" id="RHEA-COMP:10123"/>
        <dbReference type="Rhea" id="RHEA-COMP:13883"/>
        <dbReference type="ChEBI" id="CHEBI:15377"/>
        <dbReference type="ChEBI" id="CHEBI:15378"/>
        <dbReference type="ChEBI" id="CHEBI:59874"/>
        <dbReference type="ChEBI" id="CHEBI:78442"/>
        <dbReference type="ChEBI" id="CHEBI:138191"/>
        <dbReference type="EC" id="3.1.1.29"/>
    </reaction>
</comment>
<feature type="binding site" evidence="6">
    <location>
        <position position="71"/>
    </location>
    <ligand>
        <name>tRNA</name>
        <dbReference type="ChEBI" id="CHEBI:17843"/>
    </ligand>
</feature>
<dbReference type="Proteomes" id="UP000315440">
    <property type="component" value="Unassembled WGS sequence"/>
</dbReference>
<organism evidence="7 8">
    <name type="scientific">Pseudobythopirellula maris</name>
    <dbReference type="NCBI Taxonomy" id="2527991"/>
    <lineage>
        <taxon>Bacteria</taxon>
        <taxon>Pseudomonadati</taxon>
        <taxon>Planctomycetota</taxon>
        <taxon>Planctomycetia</taxon>
        <taxon>Pirellulales</taxon>
        <taxon>Lacipirellulaceae</taxon>
        <taxon>Pseudobythopirellula</taxon>
    </lineage>
</organism>
<keyword evidence="8" id="KW-1185">Reference proteome</keyword>
<dbReference type="NCBIfam" id="TIGR00447">
    <property type="entry name" value="pth"/>
    <property type="match status" value="1"/>
</dbReference>
<feature type="site" description="Discriminates between blocked and unblocked aminoacyl-tRNA" evidence="6">
    <location>
        <position position="9"/>
    </location>
</feature>
<evidence type="ECO:0000256" key="4">
    <source>
        <dbReference type="ARBA" id="ARBA00022884"/>
    </source>
</evidence>
<dbReference type="CDD" id="cd00462">
    <property type="entry name" value="PTH"/>
    <property type="match status" value="1"/>
</dbReference>
<dbReference type="PANTHER" id="PTHR17224:SF1">
    <property type="entry name" value="PEPTIDYL-TRNA HYDROLASE"/>
    <property type="match status" value="1"/>
</dbReference>
<keyword evidence="3 6" id="KW-0378">Hydrolase</keyword>
<comment type="similarity">
    <text evidence="6">Belongs to the PTH family.</text>
</comment>
<dbReference type="GO" id="GO:0005737">
    <property type="term" value="C:cytoplasm"/>
    <property type="evidence" value="ECO:0007669"/>
    <property type="project" value="UniProtKB-SubCell"/>
</dbReference>
<evidence type="ECO:0000256" key="2">
    <source>
        <dbReference type="ARBA" id="ARBA00022555"/>
    </source>
</evidence>
<feature type="binding site" evidence="6">
    <location>
        <position position="69"/>
    </location>
    <ligand>
        <name>tRNA</name>
        <dbReference type="ChEBI" id="CHEBI:17843"/>
    </ligand>
</feature>
<comment type="subcellular location">
    <subcellularLocation>
        <location evidence="6">Cytoplasm</location>
    </subcellularLocation>
</comment>
<dbReference type="EMBL" id="SJPQ01000002">
    <property type="protein sequence ID" value="TWT88407.1"/>
    <property type="molecule type" value="Genomic_DNA"/>
</dbReference>
<dbReference type="SUPFAM" id="SSF53178">
    <property type="entry name" value="Peptidyl-tRNA hydrolase-like"/>
    <property type="match status" value="1"/>
</dbReference>
<feature type="site" description="Stabilizes the basic form of H active site to accept a proton" evidence="6">
    <location>
        <position position="96"/>
    </location>
</feature>
<dbReference type="InterPro" id="IPR001328">
    <property type="entry name" value="Pept_tRNA_hydro"/>
</dbReference>
<dbReference type="GO" id="GO:0000049">
    <property type="term" value="F:tRNA binding"/>
    <property type="evidence" value="ECO:0007669"/>
    <property type="project" value="UniProtKB-UniRule"/>
</dbReference>
<protein>
    <recommendedName>
        <fullName evidence="5 6">Peptidyl-tRNA hydrolase</fullName>
        <shortName evidence="6">Pth</shortName>
        <ecNumber evidence="1 6">3.1.1.29</ecNumber>
    </recommendedName>
</protein>